<accession>X1LKY9</accession>
<gene>
    <name evidence="1" type="ORF">S06H3_21033</name>
</gene>
<dbReference type="Gene3D" id="3.40.50.150">
    <property type="entry name" value="Vaccinia Virus protein VP39"/>
    <property type="match status" value="1"/>
</dbReference>
<proteinExistence type="predicted"/>
<protein>
    <recommendedName>
        <fullName evidence="2">Class I SAM-dependent methyltransferase</fullName>
    </recommendedName>
</protein>
<feature type="non-terminal residue" evidence="1">
    <location>
        <position position="1"/>
    </location>
</feature>
<dbReference type="InterPro" id="IPR029063">
    <property type="entry name" value="SAM-dependent_MTases_sf"/>
</dbReference>
<dbReference type="AlphaFoldDB" id="X1LKY9"/>
<comment type="caution">
    <text evidence="1">The sequence shown here is derived from an EMBL/GenBank/DDBJ whole genome shotgun (WGS) entry which is preliminary data.</text>
</comment>
<dbReference type="Pfam" id="PF13578">
    <property type="entry name" value="Methyltransf_24"/>
    <property type="match status" value="1"/>
</dbReference>
<evidence type="ECO:0000313" key="1">
    <source>
        <dbReference type="EMBL" id="GAI03060.1"/>
    </source>
</evidence>
<evidence type="ECO:0008006" key="2">
    <source>
        <dbReference type="Google" id="ProtNLM"/>
    </source>
</evidence>
<organism evidence="1">
    <name type="scientific">marine sediment metagenome</name>
    <dbReference type="NCBI Taxonomy" id="412755"/>
    <lineage>
        <taxon>unclassified sequences</taxon>
        <taxon>metagenomes</taxon>
        <taxon>ecological metagenomes</taxon>
    </lineage>
</organism>
<name>X1LKY9_9ZZZZ</name>
<dbReference type="EMBL" id="BARV01010979">
    <property type="protein sequence ID" value="GAI03060.1"/>
    <property type="molecule type" value="Genomic_DNA"/>
</dbReference>
<sequence>TNDIVRVRQLTSEIDGWLSDSEGELLYNLAKEVPSGQAIVELGSWKGKSTVWLAKGTGAGQRDKVYSIDPHSGSKAHVSEGEMNTYTAFLTNLTKARVQATVVPLVTTSDKAVRRWRDGVGLLWVDASHEYEDVKHDFLAWKQHLLPGAMVALHDCDKPGPAQVVEEYLNHSGDFTTIQSVDTIVVAVKDDCTHYWILDSKDTGVCKYCGKKRDFRKLSRQSLRKVKSK</sequence>
<reference evidence="1" key="1">
    <citation type="journal article" date="2014" name="Front. Microbiol.">
        <title>High frequency of phylogenetically diverse reductive dehalogenase-homologous genes in deep subseafloor sedimentary metagenomes.</title>
        <authorList>
            <person name="Kawai M."/>
            <person name="Futagami T."/>
            <person name="Toyoda A."/>
            <person name="Takaki Y."/>
            <person name="Nishi S."/>
            <person name="Hori S."/>
            <person name="Arai W."/>
            <person name="Tsubouchi T."/>
            <person name="Morono Y."/>
            <person name="Uchiyama I."/>
            <person name="Ito T."/>
            <person name="Fujiyama A."/>
            <person name="Inagaki F."/>
            <person name="Takami H."/>
        </authorList>
    </citation>
    <scope>NUCLEOTIDE SEQUENCE</scope>
    <source>
        <strain evidence="1">Expedition CK06-06</strain>
    </source>
</reference>
<dbReference type="SUPFAM" id="SSF53335">
    <property type="entry name" value="S-adenosyl-L-methionine-dependent methyltransferases"/>
    <property type="match status" value="1"/>
</dbReference>